<dbReference type="Proteomes" id="UP000612899">
    <property type="component" value="Unassembled WGS sequence"/>
</dbReference>
<dbReference type="Gene3D" id="3.90.640.10">
    <property type="entry name" value="Actin, Chain A, domain 4"/>
    <property type="match status" value="1"/>
</dbReference>
<protein>
    <recommendedName>
        <fullName evidence="8">Hsp70 family protein</fullName>
    </recommendedName>
</protein>
<dbReference type="SUPFAM" id="SSF53067">
    <property type="entry name" value="Actin-like ATPase domain"/>
    <property type="match status" value="2"/>
</dbReference>
<reference evidence="6" key="1">
    <citation type="submission" date="2021-01" db="EMBL/GenBank/DDBJ databases">
        <title>Whole genome shotgun sequence of Rhizocola hellebori NBRC 109834.</title>
        <authorList>
            <person name="Komaki H."/>
            <person name="Tamura T."/>
        </authorList>
    </citation>
    <scope>NUCLEOTIDE SEQUENCE</scope>
    <source>
        <strain evidence="6">NBRC 109834</strain>
    </source>
</reference>
<evidence type="ECO:0000256" key="2">
    <source>
        <dbReference type="ARBA" id="ARBA00022741"/>
    </source>
</evidence>
<dbReference type="AlphaFoldDB" id="A0A8J3QD31"/>
<keyword evidence="3" id="KW-0067">ATP-binding</keyword>
<evidence type="ECO:0000256" key="1">
    <source>
        <dbReference type="ARBA" id="ARBA00007381"/>
    </source>
</evidence>
<comment type="caution">
    <text evidence="6">The sequence shown here is derived from an EMBL/GenBank/DDBJ whole genome shotgun (WGS) entry which is preliminary data.</text>
</comment>
<dbReference type="PANTHER" id="PTHR42749:SF1">
    <property type="entry name" value="CELL SHAPE-DETERMINING PROTEIN MREB"/>
    <property type="match status" value="1"/>
</dbReference>
<evidence type="ECO:0000256" key="5">
    <source>
        <dbReference type="ARBA" id="ARBA00023186"/>
    </source>
</evidence>
<dbReference type="PANTHER" id="PTHR42749">
    <property type="entry name" value="CELL SHAPE-DETERMINING PROTEIN MREB"/>
    <property type="match status" value="1"/>
</dbReference>
<keyword evidence="7" id="KW-1185">Reference proteome</keyword>
<dbReference type="GO" id="GO:0140662">
    <property type="term" value="F:ATP-dependent protein folding chaperone"/>
    <property type="evidence" value="ECO:0007669"/>
    <property type="project" value="InterPro"/>
</dbReference>
<dbReference type="PRINTS" id="PR00301">
    <property type="entry name" value="HEATSHOCK70"/>
</dbReference>
<dbReference type="Pfam" id="PF00012">
    <property type="entry name" value="HSP70"/>
    <property type="match status" value="1"/>
</dbReference>
<dbReference type="InterPro" id="IPR043129">
    <property type="entry name" value="ATPase_NBD"/>
</dbReference>
<sequence length="510" mass="55323">MSSVRPAIGLDFGTSTTLVASPSGVVPIGEVSAWMPSLVGYDDEGQVVVGELAQDVPDEQMVRSIKRLITDGRSVVRLQTPTGLRDVPADDLIVKMLQEAATRSAASGQDMTGPHPVRLGCPAMWDGKQRRRLVELARRAGLPVTLANIVDEPVAAGIAWLAGRKPDSSAPMRVVVFDMGGGTLDIAVLDVRGSQHRDVSVLAAIGVAEAGDTLDDAITEDMEYVLAAAGVDIDSLERPRRARARLAYAARAAKIGLSTETEVDVKLSRREFGISSVVYRRSYLDQAFAPQMDRAEQYVAAALRAAHLAEMVSGSVTDILRMETDELTEKVDVVVLSGGMSQIPYVAQRMAELFPAWTRVEMACEPSDNAVALGLAKAGHYGRINMYRPAFDILLEWDSKRETRKIYEAYTPLIEGRQIARGGSDLRFVRTGQELSLPDGGSGKLRLVSHSGEKVRASLAGTSLEGFRVALSEQKFEFSIYPNGRLRLTDADATYDGHIEDWHALQDTAQ</sequence>
<dbReference type="InterPro" id="IPR018181">
    <property type="entry name" value="Heat_shock_70_CS"/>
</dbReference>
<dbReference type="Gene3D" id="3.30.420.40">
    <property type="match status" value="2"/>
</dbReference>
<evidence type="ECO:0000256" key="4">
    <source>
        <dbReference type="ARBA" id="ARBA00023016"/>
    </source>
</evidence>
<name>A0A8J3QD31_9ACTN</name>
<dbReference type="EMBL" id="BONY01000049">
    <property type="protein sequence ID" value="GIH08431.1"/>
    <property type="molecule type" value="Genomic_DNA"/>
</dbReference>
<proteinExistence type="inferred from homology"/>
<dbReference type="InterPro" id="IPR013126">
    <property type="entry name" value="Hsp_70_fam"/>
</dbReference>
<keyword evidence="5" id="KW-0143">Chaperone</keyword>
<dbReference type="GO" id="GO:0005524">
    <property type="term" value="F:ATP binding"/>
    <property type="evidence" value="ECO:0007669"/>
    <property type="project" value="UniProtKB-KW"/>
</dbReference>
<evidence type="ECO:0000256" key="3">
    <source>
        <dbReference type="ARBA" id="ARBA00022840"/>
    </source>
</evidence>
<keyword evidence="2" id="KW-0547">Nucleotide-binding</keyword>
<evidence type="ECO:0000313" key="7">
    <source>
        <dbReference type="Proteomes" id="UP000612899"/>
    </source>
</evidence>
<comment type="similarity">
    <text evidence="1">Belongs to the heat shock protein 70 family.</text>
</comment>
<keyword evidence="4" id="KW-0346">Stress response</keyword>
<evidence type="ECO:0000313" key="6">
    <source>
        <dbReference type="EMBL" id="GIH08431.1"/>
    </source>
</evidence>
<organism evidence="6 7">
    <name type="scientific">Rhizocola hellebori</name>
    <dbReference type="NCBI Taxonomy" id="1392758"/>
    <lineage>
        <taxon>Bacteria</taxon>
        <taxon>Bacillati</taxon>
        <taxon>Actinomycetota</taxon>
        <taxon>Actinomycetes</taxon>
        <taxon>Micromonosporales</taxon>
        <taxon>Micromonosporaceae</taxon>
        <taxon>Rhizocola</taxon>
    </lineage>
</organism>
<dbReference type="PROSITE" id="PS01036">
    <property type="entry name" value="HSP70_3"/>
    <property type="match status" value="1"/>
</dbReference>
<gene>
    <name evidence="6" type="ORF">Rhe02_64980</name>
</gene>
<accession>A0A8J3QD31</accession>
<evidence type="ECO:0008006" key="8">
    <source>
        <dbReference type="Google" id="ProtNLM"/>
    </source>
</evidence>